<proteinExistence type="predicted"/>
<dbReference type="Proteomes" id="UP000317093">
    <property type="component" value="Chromosome"/>
</dbReference>
<gene>
    <name evidence="1" type="ORF">Pan216_08850</name>
</gene>
<protein>
    <submittedName>
        <fullName evidence="1">Uncharacterized protein</fullName>
    </submittedName>
</protein>
<organism evidence="1 2">
    <name type="scientific">Kolteria novifilia</name>
    <dbReference type="NCBI Taxonomy" id="2527975"/>
    <lineage>
        <taxon>Bacteria</taxon>
        <taxon>Pseudomonadati</taxon>
        <taxon>Planctomycetota</taxon>
        <taxon>Planctomycetia</taxon>
        <taxon>Kolteriales</taxon>
        <taxon>Kolteriaceae</taxon>
        <taxon>Kolteria</taxon>
    </lineage>
</organism>
<keyword evidence="2" id="KW-1185">Reference proteome</keyword>
<evidence type="ECO:0000313" key="1">
    <source>
        <dbReference type="EMBL" id="QDU60048.1"/>
    </source>
</evidence>
<evidence type="ECO:0000313" key="2">
    <source>
        <dbReference type="Proteomes" id="UP000317093"/>
    </source>
</evidence>
<sequence>MSVGMSCTGFVTLVLASMPPMQRTDQQPWTHPPQADIQSQLKRLDEYEWGGFSDERTKGLKAQQDATNEARDEHLYQEERAAGMVPQKTLPQAQQNDLNEDRALENRQRLAGYGNDGVLGPRAQDALTNEVLPEDARLLNQVQQPLVNDSRISSFLQREGVRADRADYHAQVTTSSESNAVSNQIRLEQEADTRGLEEEAAAGRNVVD</sequence>
<name>A0A518AZ82_9BACT</name>
<dbReference type="RefSeq" id="WP_145255280.1">
    <property type="nucleotide sequence ID" value="NZ_CP036279.1"/>
</dbReference>
<dbReference type="EMBL" id="CP036279">
    <property type="protein sequence ID" value="QDU60048.1"/>
    <property type="molecule type" value="Genomic_DNA"/>
</dbReference>
<dbReference type="AlphaFoldDB" id="A0A518AZ82"/>
<accession>A0A518AZ82</accession>
<dbReference type="KEGG" id="knv:Pan216_08850"/>
<reference evidence="1 2" key="1">
    <citation type="submission" date="2019-02" db="EMBL/GenBank/DDBJ databases">
        <title>Deep-cultivation of Planctomycetes and their phenomic and genomic characterization uncovers novel biology.</title>
        <authorList>
            <person name="Wiegand S."/>
            <person name="Jogler M."/>
            <person name="Boedeker C."/>
            <person name="Pinto D."/>
            <person name="Vollmers J."/>
            <person name="Rivas-Marin E."/>
            <person name="Kohn T."/>
            <person name="Peeters S.H."/>
            <person name="Heuer A."/>
            <person name="Rast P."/>
            <person name="Oberbeckmann S."/>
            <person name="Bunk B."/>
            <person name="Jeske O."/>
            <person name="Meyerdierks A."/>
            <person name="Storesund J.E."/>
            <person name="Kallscheuer N."/>
            <person name="Luecker S."/>
            <person name="Lage O.M."/>
            <person name="Pohl T."/>
            <person name="Merkel B.J."/>
            <person name="Hornburger P."/>
            <person name="Mueller R.-W."/>
            <person name="Bruemmer F."/>
            <person name="Labrenz M."/>
            <person name="Spormann A.M."/>
            <person name="Op den Camp H."/>
            <person name="Overmann J."/>
            <person name="Amann R."/>
            <person name="Jetten M.S.M."/>
            <person name="Mascher T."/>
            <person name="Medema M.H."/>
            <person name="Devos D.P."/>
            <person name="Kaster A.-K."/>
            <person name="Ovreas L."/>
            <person name="Rohde M."/>
            <person name="Galperin M.Y."/>
            <person name="Jogler C."/>
        </authorList>
    </citation>
    <scope>NUCLEOTIDE SEQUENCE [LARGE SCALE GENOMIC DNA]</scope>
    <source>
        <strain evidence="1 2">Pan216</strain>
    </source>
</reference>